<comment type="subunit">
    <text evidence="6">Component of the lipopolysaccharide transport and assembly complex. Interacts with LptD.</text>
</comment>
<keyword evidence="3" id="KW-0564">Palmitate</keyword>
<dbReference type="InterPro" id="IPR007485">
    <property type="entry name" value="LPS_assembly_LptE"/>
</dbReference>
<protein>
    <recommendedName>
        <fullName evidence="6">LPS-assembly lipoprotein LptE</fullName>
    </recommendedName>
</protein>
<evidence type="ECO:0000256" key="5">
    <source>
        <dbReference type="ARBA" id="ARBA00023288"/>
    </source>
</evidence>
<accession>A0AA43MB17</accession>
<dbReference type="RefSeq" id="WP_198929301.1">
    <property type="nucleotide sequence ID" value="NZ_JAQFIK010000001.1"/>
</dbReference>
<keyword evidence="8" id="KW-1185">Reference proteome</keyword>
<dbReference type="GO" id="GO:0043165">
    <property type="term" value="P:Gram-negative-bacterium-type cell outer membrane assembly"/>
    <property type="evidence" value="ECO:0007669"/>
    <property type="project" value="UniProtKB-UniRule"/>
</dbReference>
<evidence type="ECO:0000256" key="3">
    <source>
        <dbReference type="ARBA" id="ARBA00023139"/>
    </source>
</evidence>
<evidence type="ECO:0000313" key="8">
    <source>
        <dbReference type="Proteomes" id="UP001161160"/>
    </source>
</evidence>
<dbReference type="Pfam" id="PF04390">
    <property type="entry name" value="LptE"/>
    <property type="match status" value="1"/>
</dbReference>
<dbReference type="Proteomes" id="UP001161160">
    <property type="component" value="Unassembled WGS sequence"/>
</dbReference>
<organism evidence="7 8">
    <name type="scientific">Polynucleobacter sphagniphilus</name>
    <dbReference type="NCBI Taxonomy" id="1743169"/>
    <lineage>
        <taxon>Bacteria</taxon>
        <taxon>Pseudomonadati</taxon>
        <taxon>Pseudomonadota</taxon>
        <taxon>Betaproteobacteria</taxon>
        <taxon>Burkholderiales</taxon>
        <taxon>Burkholderiaceae</taxon>
        <taxon>Polynucleobacter</taxon>
    </lineage>
</organism>
<gene>
    <name evidence="6" type="primary">lptE</name>
    <name evidence="7" type="ORF">M2127_001945</name>
</gene>
<comment type="function">
    <text evidence="6">Together with LptD, is involved in the assembly of lipopolysaccharide (LPS) at the surface of the outer membrane. Required for the proper assembly of LptD. Binds LPS and may serve as the LPS recognition site at the outer membrane.</text>
</comment>
<keyword evidence="4 6" id="KW-0998">Cell outer membrane</keyword>
<dbReference type="GO" id="GO:0009279">
    <property type="term" value="C:cell outer membrane"/>
    <property type="evidence" value="ECO:0007669"/>
    <property type="project" value="UniProtKB-UniRule"/>
</dbReference>
<dbReference type="AlphaFoldDB" id="A0AA43MB17"/>
<proteinExistence type="inferred from homology"/>
<dbReference type="HAMAP" id="MF_01186">
    <property type="entry name" value="LPS_assembly_LptE"/>
    <property type="match status" value="1"/>
</dbReference>
<reference evidence="7" key="1">
    <citation type="submission" date="2023-04" db="EMBL/GenBank/DDBJ databases">
        <title>Genome Encyclopedia of Bacteria and Archaea VI: Functional Genomics of Type Strains.</title>
        <authorList>
            <person name="Whitman W."/>
        </authorList>
    </citation>
    <scope>NUCLEOTIDE SEQUENCE</scope>
    <source>
        <strain evidence="7">Enz.4-51</strain>
    </source>
</reference>
<evidence type="ECO:0000256" key="6">
    <source>
        <dbReference type="HAMAP-Rule" id="MF_01186"/>
    </source>
</evidence>
<dbReference type="EMBL" id="JARXYA010000010">
    <property type="protein sequence ID" value="MDH6504619.1"/>
    <property type="molecule type" value="Genomic_DNA"/>
</dbReference>
<keyword evidence="1" id="KW-0732">Signal</keyword>
<evidence type="ECO:0000313" key="7">
    <source>
        <dbReference type="EMBL" id="MDH6504619.1"/>
    </source>
</evidence>
<dbReference type="Gene3D" id="3.30.160.150">
    <property type="entry name" value="Lipoprotein like domain"/>
    <property type="match status" value="1"/>
</dbReference>
<name>A0AA43MB17_9BURK</name>
<evidence type="ECO:0000256" key="2">
    <source>
        <dbReference type="ARBA" id="ARBA00023136"/>
    </source>
</evidence>
<sequence>MSANQLKSKQSTLGTHFLPVRRMMLGMLVLTPVSGLLACGYRLRGMVDLPYRVIAITGSPTPPMRNDLQQVILTGTDAKVAINPKDADVLLEITNEVYGREILTYNSSGQISAYRLTIRVGFRAIDTAGADILPDTEIYISRDMDFSNSTVLATDAQQQQFLTLMRKDLAVQILRRLAASSKSQQSKSF</sequence>
<dbReference type="GeneID" id="83594929"/>
<keyword evidence="2 6" id="KW-0472">Membrane</keyword>
<comment type="similarity">
    <text evidence="6">Belongs to the LptE lipoprotein family.</text>
</comment>
<keyword evidence="5 7" id="KW-0449">Lipoprotein</keyword>
<dbReference type="PANTHER" id="PTHR38098:SF1">
    <property type="entry name" value="LPS-ASSEMBLY LIPOPROTEIN LPTE"/>
    <property type="match status" value="1"/>
</dbReference>
<dbReference type="GO" id="GO:0015920">
    <property type="term" value="P:lipopolysaccharide transport"/>
    <property type="evidence" value="ECO:0007669"/>
    <property type="project" value="TreeGrafter"/>
</dbReference>
<dbReference type="GO" id="GO:0001530">
    <property type="term" value="F:lipopolysaccharide binding"/>
    <property type="evidence" value="ECO:0007669"/>
    <property type="project" value="TreeGrafter"/>
</dbReference>
<comment type="caution">
    <text evidence="7">The sequence shown here is derived from an EMBL/GenBank/DDBJ whole genome shotgun (WGS) entry which is preliminary data.</text>
</comment>
<evidence type="ECO:0000256" key="1">
    <source>
        <dbReference type="ARBA" id="ARBA00022729"/>
    </source>
</evidence>
<dbReference type="GO" id="GO:1990351">
    <property type="term" value="C:transporter complex"/>
    <property type="evidence" value="ECO:0007669"/>
    <property type="project" value="TreeGrafter"/>
</dbReference>
<dbReference type="PANTHER" id="PTHR38098">
    <property type="entry name" value="LPS-ASSEMBLY LIPOPROTEIN LPTE"/>
    <property type="match status" value="1"/>
</dbReference>
<evidence type="ECO:0000256" key="4">
    <source>
        <dbReference type="ARBA" id="ARBA00023237"/>
    </source>
</evidence>